<dbReference type="PROSITE" id="PS50931">
    <property type="entry name" value="HTH_LYSR"/>
    <property type="match status" value="1"/>
</dbReference>
<gene>
    <name evidence="6" type="ORF">CCO03_05645</name>
</gene>
<dbReference type="EMBL" id="CP021455">
    <property type="protein sequence ID" value="ARU04230.1"/>
    <property type="molecule type" value="Genomic_DNA"/>
</dbReference>
<dbReference type="SUPFAM" id="SSF46785">
    <property type="entry name" value="Winged helix' DNA-binding domain"/>
    <property type="match status" value="1"/>
</dbReference>
<dbReference type="Gene3D" id="1.10.10.10">
    <property type="entry name" value="Winged helix-like DNA-binding domain superfamily/Winged helix DNA-binding domain"/>
    <property type="match status" value="1"/>
</dbReference>
<feature type="domain" description="HTH lysR-type" evidence="5">
    <location>
        <begin position="18"/>
        <end position="75"/>
    </location>
</feature>
<dbReference type="OrthoDB" id="8714815at2"/>
<dbReference type="GO" id="GO:0006351">
    <property type="term" value="P:DNA-templated transcription"/>
    <property type="evidence" value="ECO:0007669"/>
    <property type="project" value="TreeGrafter"/>
</dbReference>
<dbReference type="InterPro" id="IPR000847">
    <property type="entry name" value="LysR_HTH_N"/>
</dbReference>
<reference evidence="6 7" key="1">
    <citation type="submission" date="2017-05" db="EMBL/GenBank/DDBJ databases">
        <authorList>
            <person name="Song R."/>
            <person name="Chenine A.L."/>
            <person name="Ruprecht R.M."/>
        </authorList>
    </citation>
    <scope>NUCLEOTIDE SEQUENCE [LARGE SCALE GENOMIC DNA]</scope>
    <source>
        <strain evidence="6 7">DSM 26136</strain>
    </source>
</reference>
<proteinExistence type="inferred from homology"/>
<protein>
    <submittedName>
        <fullName evidence="6">LysR family transcriptional regulator</fullName>
    </submittedName>
</protein>
<dbReference type="InterPro" id="IPR036388">
    <property type="entry name" value="WH-like_DNA-bd_sf"/>
</dbReference>
<dbReference type="InterPro" id="IPR036390">
    <property type="entry name" value="WH_DNA-bd_sf"/>
</dbReference>
<sequence length="316" mass="34910">MARTASSSPAAADALPQVELAGLTLLVDILDAGNLSQAAQRLKTSRANVSYHLNQLEKAAGVQLVRRTTRRVEPTEIGQRLYEHAQVIRNEMLAARETIATLGQGLQGRVGLAVPSGYGQMVMSDWLIAFKRAYPAIVLDVLFENRVDDLIRDDVDVAVRILHEPPPNVVARDMGRVRYLVCATRRWIAQHGAPTTPQALRSVPLITASVPGRHVRLRAWQGERGKAEQHEVMLEASLISEHFPFLRQAILADLGVGLVPDYVVASEMASGEVVHLLADWQLSIFGQRIALCWLPGRHQTRAVRTCIDFLLAHREA</sequence>
<evidence type="ECO:0000313" key="7">
    <source>
        <dbReference type="Proteomes" id="UP000196138"/>
    </source>
</evidence>
<organism evidence="6 7">
    <name type="scientific">Comamonas serinivorans</name>
    <dbReference type="NCBI Taxonomy" id="1082851"/>
    <lineage>
        <taxon>Bacteria</taxon>
        <taxon>Pseudomonadati</taxon>
        <taxon>Pseudomonadota</taxon>
        <taxon>Betaproteobacteria</taxon>
        <taxon>Burkholderiales</taxon>
        <taxon>Comamonadaceae</taxon>
        <taxon>Comamonas</taxon>
    </lineage>
</organism>
<dbReference type="Pfam" id="PF03466">
    <property type="entry name" value="LysR_substrate"/>
    <property type="match status" value="1"/>
</dbReference>
<dbReference type="InterPro" id="IPR058163">
    <property type="entry name" value="LysR-type_TF_proteobact-type"/>
</dbReference>
<keyword evidence="3" id="KW-0238">DNA-binding</keyword>
<evidence type="ECO:0000256" key="1">
    <source>
        <dbReference type="ARBA" id="ARBA00009437"/>
    </source>
</evidence>
<evidence type="ECO:0000313" key="6">
    <source>
        <dbReference type="EMBL" id="ARU04230.1"/>
    </source>
</evidence>
<dbReference type="GO" id="GO:0003700">
    <property type="term" value="F:DNA-binding transcription factor activity"/>
    <property type="evidence" value="ECO:0007669"/>
    <property type="project" value="InterPro"/>
</dbReference>
<dbReference type="Pfam" id="PF00126">
    <property type="entry name" value="HTH_1"/>
    <property type="match status" value="1"/>
</dbReference>
<dbReference type="KEGG" id="cser:CCO03_05645"/>
<dbReference type="RefSeq" id="WP_087278378.1">
    <property type="nucleotide sequence ID" value="NZ_CP021455.1"/>
</dbReference>
<comment type="similarity">
    <text evidence="1">Belongs to the LysR transcriptional regulatory family.</text>
</comment>
<dbReference type="CDD" id="cd08422">
    <property type="entry name" value="PBP2_CrgA_like"/>
    <property type="match status" value="1"/>
</dbReference>
<dbReference type="PANTHER" id="PTHR30537:SF5">
    <property type="entry name" value="HTH-TYPE TRANSCRIPTIONAL ACTIVATOR TTDR-RELATED"/>
    <property type="match status" value="1"/>
</dbReference>
<evidence type="ECO:0000256" key="4">
    <source>
        <dbReference type="ARBA" id="ARBA00023163"/>
    </source>
</evidence>
<evidence type="ECO:0000256" key="2">
    <source>
        <dbReference type="ARBA" id="ARBA00023015"/>
    </source>
</evidence>
<dbReference type="Gene3D" id="3.40.190.290">
    <property type="match status" value="1"/>
</dbReference>
<dbReference type="GO" id="GO:0043565">
    <property type="term" value="F:sequence-specific DNA binding"/>
    <property type="evidence" value="ECO:0007669"/>
    <property type="project" value="TreeGrafter"/>
</dbReference>
<dbReference type="AlphaFoldDB" id="A0A1Y0ELD0"/>
<evidence type="ECO:0000256" key="3">
    <source>
        <dbReference type="ARBA" id="ARBA00023125"/>
    </source>
</evidence>
<keyword evidence="7" id="KW-1185">Reference proteome</keyword>
<keyword evidence="2" id="KW-0805">Transcription regulation</keyword>
<dbReference type="InterPro" id="IPR005119">
    <property type="entry name" value="LysR_subst-bd"/>
</dbReference>
<keyword evidence="4" id="KW-0804">Transcription</keyword>
<dbReference type="PANTHER" id="PTHR30537">
    <property type="entry name" value="HTH-TYPE TRANSCRIPTIONAL REGULATOR"/>
    <property type="match status" value="1"/>
</dbReference>
<name>A0A1Y0ELD0_9BURK</name>
<dbReference type="SUPFAM" id="SSF53850">
    <property type="entry name" value="Periplasmic binding protein-like II"/>
    <property type="match status" value="1"/>
</dbReference>
<evidence type="ECO:0000259" key="5">
    <source>
        <dbReference type="PROSITE" id="PS50931"/>
    </source>
</evidence>
<accession>A0A1Y0ELD0</accession>
<dbReference type="Proteomes" id="UP000196138">
    <property type="component" value="Chromosome"/>
</dbReference>